<feature type="compositionally biased region" description="Basic and acidic residues" evidence="1">
    <location>
        <begin position="74"/>
        <end position="91"/>
    </location>
</feature>
<accession>A0A853B6N1</accession>
<name>A0A853B6N1_9PSEU</name>
<feature type="region of interest" description="Disordered" evidence="1">
    <location>
        <begin position="1"/>
        <end position="97"/>
    </location>
</feature>
<evidence type="ECO:0000313" key="2">
    <source>
        <dbReference type="EMBL" id="NYI90391.1"/>
    </source>
</evidence>
<gene>
    <name evidence="2" type="ORF">HNR02_003714</name>
</gene>
<feature type="compositionally biased region" description="Basic and acidic residues" evidence="1">
    <location>
        <begin position="21"/>
        <end position="33"/>
    </location>
</feature>
<proteinExistence type="predicted"/>
<dbReference type="RefSeq" id="WP_179774415.1">
    <property type="nucleotide sequence ID" value="NZ_JACCFK010000001.1"/>
</dbReference>
<dbReference type="Proteomes" id="UP000549616">
    <property type="component" value="Unassembled WGS sequence"/>
</dbReference>
<evidence type="ECO:0000313" key="3">
    <source>
        <dbReference type="Proteomes" id="UP000549616"/>
    </source>
</evidence>
<organism evidence="2 3">
    <name type="scientific">Amycolatopsis endophytica</name>
    <dbReference type="NCBI Taxonomy" id="860233"/>
    <lineage>
        <taxon>Bacteria</taxon>
        <taxon>Bacillati</taxon>
        <taxon>Actinomycetota</taxon>
        <taxon>Actinomycetes</taxon>
        <taxon>Pseudonocardiales</taxon>
        <taxon>Pseudonocardiaceae</taxon>
        <taxon>Amycolatopsis</taxon>
    </lineage>
</organism>
<sequence length="97" mass="10929">MRSPLDSWAASEVPSSNATPYHEREPARADARQPDPQPPPARRDAELPRRQRRPEVGHRLVVALAQLPLPVEAQRPEPDRLRDHVRPEVGDGRGLAR</sequence>
<dbReference type="EMBL" id="JACCFK010000001">
    <property type="protein sequence ID" value="NYI90391.1"/>
    <property type="molecule type" value="Genomic_DNA"/>
</dbReference>
<protein>
    <submittedName>
        <fullName evidence="2">Uncharacterized protein</fullName>
    </submittedName>
</protein>
<feature type="compositionally biased region" description="Basic and acidic residues" evidence="1">
    <location>
        <begin position="41"/>
        <end position="58"/>
    </location>
</feature>
<keyword evidence="3" id="KW-1185">Reference proteome</keyword>
<comment type="caution">
    <text evidence="2">The sequence shown here is derived from an EMBL/GenBank/DDBJ whole genome shotgun (WGS) entry which is preliminary data.</text>
</comment>
<dbReference type="AlphaFoldDB" id="A0A853B6N1"/>
<reference evidence="2 3" key="1">
    <citation type="submission" date="2020-07" db="EMBL/GenBank/DDBJ databases">
        <title>Sequencing the genomes of 1000 actinobacteria strains.</title>
        <authorList>
            <person name="Klenk H.-P."/>
        </authorList>
    </citation>
    <scope>NUCLEOTIDE SEQUENCE [LARGE SCALE GENOMIC DNA]</scope>
    <source>
        <strain evidence="2 3">DSM 104006</strain>
    </source>
</reference>
<evidence type="ECO:0000256" key="1">
    <source>
        <dbReference type="SAM" id="MobiDB-lite"/>
    </source>
</evidence>
<feature type="compositionally biased region" description="Low complexity" evidence="1">
    <location>
        <begin position="60"/>
        <end position="73"/>
    </location>
</feature>